<feature type="region of interest" description="Disordered" evidence="1">
    <location>
        <begin position="387"/>
        <end position="432"/>
    </location>
</feature>
<evidence type="ECO:0008006" key="5">
    <source>
        <dbReference type="Google" id="ProtNLM"/>
    </source>
</evidence>
<evidence type="ECO:0000313" key="4">
    <source>
        <dbReference type="RefSeq" id="XP_033572374.1"/>
    </source>
</evidence>
<feature type="compositionally biased region" description="Low complexity" evidence="1">
    <location>
        <begin position="132"/>
        <end position="159"/>
    </location>
</feature>
<dbReference type="OrthoDB" id="4738706at2759"/>
<reference evidence="4" key="2">
    <citation type="submission" date="2020-04" db="EMBL/GenBank/DDBJ databases">
        <authorList>
            <consortium name="NCBI Genome Project"/>
        </authorList>
    </citation>
    <scope>NUCLEOTIDE SEQUENCE</scope>
    <source>
        <strain evidence="4">CBS 304.34</strain>
    </source>
</reference>
<dbReference type="Proteomes" id="UP000504636">
    <property type="component" value="Unplaced"/>
</dbReference>
<dbReference type="PANTHER" id="PTHR38166:SF1">
    <property type="entry name" value="C2H2-TYPE DOMAIN-CONTAINING PROTEIN"/>
    <property type="match status" value="1"/>
</dbReference>
<evidence type="ECO:0000256" key="1">
    <source>
        <dbReference type="SAM" id="MobiDB-lite"/>
    </source>
</evidence>
<evidence type="ECO:0000313" key="2">
    <source>
        <dbReference type="EMBL" id="KAF2805410.1"/>
    </source>
</evidence>
<evidence type="ECO:0000313" key="3">
    <source>
        <dbReference type="Proteomes" id="UP000504636"/>
    </source>
</evidence>
<organism evidence="2">
    <name type="scientific">Mytilinidion resinicola</name>
    <dbReference type="NCBI Taxonomy" id="574789"/>
    <lineage>
        <taxon>Eukaryota</taxon>
        <taxon>Fungi</taxon>
        <taxon>Dikarya</taxon>
        <taxon>Ascomycota</taxon>
        <taxon>Pezizomycotina</taxon>
        <taxon>Dothideomycetes</taxon>
        <taxon>Pleosporomycetidae</taxon>
        <taxon>Mytilinidiales</taxon>
        <taxon>Mytilinidiaceae</taxon>
        <taxon>Mytilinidion</taxon>
    </lineage>
</organism>
<dbReference type="RefSeq" id="XP_033572374.1">
    <property type="nucleotide sequence ID" value="XM_033712350.1"/>
</dbReference>
<dbReference type="AlphaFoldDB" id="A0A6A6Y9P1"/>
<accession>A0A6A6Y9P1</accession>
<protein>
    <recommendedName>
        <fullName evidence="5">C2H2-type domain-containing protein</fullName>
    </recommendedName>
</protein>
<proteinExistence type="predicted"/>
<gene>
    <name evidence="2 4" type="ORF">BDZ99DRAFT_104876</name>
</gene>
<feature type="region of interest" description="Disordered" evidence="1">
    <location>
        <begin position="67"/>
        <end position="199"/>
    </location>
</feature>
<keyword evidence="3" id="KW-1185">Reference proteome</keyword>
<dbReference type="Gene3D" id="3.30.160.60">
    <property type="entry name" value="Classic Zinc Finger"/>
    <property type="match status" value="1"/>
</dbReference>
<name>A0A6A6Y9P1_9PEZI</name>
<reference evidence="4" key="3">
    <citation type="submission" date="2025-04" db="UniProtKB">
        <authorList>
            <consortium name="RefSeq"/>
        </authorList>
    </citation>
    <scope>IDENTIFICATION</scope>
    <source>
        <strain evidence="4">CBS 304.34</strain>
    </source>
</reference>
<dbReference type="GeneID" id="54453243"/>
<reference evidence="2 4" key="1">
    <citation type="journal article" date="2020" name="Stud. Mycol.">
        <title>101 Dothideomycetes genomes: a test case for predicting lifestyles and emergence of pathogens.</title>
        <authorList>
            <person name="Haridas S."/>
            <person name="Albert R."/>
            <person name="Binder M."/>
            <person name="Bloem J."/>
            <person name="Labutti K."/>
            <person name="Salamov A."/>
            <person name="Andreopoulos B."/>
            <person name="Baker S."/>
            <person name="Barry K."/>
            <person name="Bills G."/>
            <person name="Bluhm B."/>
            <person name="Cannon C."/>
            <person name="Castanera R."/>
            <person name="Culley D."/>
            <person name="Daum C."/>
            <person name="Ezra D."/>
            <person name="Gonzalez J."/>
            <person name="Henrissat B."/>
            <person name="Kuo A."/>
            <person name="Liang C."/>
            <person name="Lipzen A."/>
            <person name="Lutzoni F."/>
            <person name="Magnuson J."/>
            <person name="Mondo S."/>
            <person name="Nolan M."/>
            <person name="Ohm R."/>
            <person name="Pangilinan J."/>
            <person name="Park H.-J."/>
            <person name="Ramirez L."/>
            <person name="Alfaro M."/>
            <person name="Sun H."/>
            <person name="Tritt A."/>
            <person name="Yoshinaga Y."/>
            <person name="Zwiers L.-H."/>
            <person name="Turgeon B."/>
            <person name="Goodwin S."/>
            <person name="Spatafora J."/>
            <person name="Crous P."/>
            <person name="Grigoriev I."/>
        </authorList>
    </citation>
    <scope>NUCLEOTIDE SEQUENCE</scope>
    <source>
        <strain evidence="2 4">CBS 304.34</strain>
    </source>
</reference>
<feature type="compositionally biased region" description="Basic and acidic residues" evidence="1">
    <location>
        <begin position="86"/>
        <end position="101"/>
    </location>
</feature>
<feature type="region of interest" description="Disordered" evidence="1">
    <location>
        <begin position="22"/>
        <end position="42"/>
    </location>
</feature>
<dbReference type="PANTHER" id="PTHR38166">
    <property type="entry name" value="C2H2-TYPE DOMAIN-CONTAINING PROTEIN-RELATED"/>
    <property type="match status" value="1"/>
</dbReference>
<dbReference type="EMBL" id="MU003709">
    <property type="protein sequence ID" value="KAF2805410.1"/>
    <property type="molecule type" value="Genomic_DNA"/>
</dbReference>
<sequence length="541" mass="59768">MTTTVLALIGNSVFEPSDVLSTKCGSRSPQPTSCRPRRRRLARPVHVPSRLRRIAFLYAATAPSLSSRVESHKSSVLPGPTVECKPSLESDSLHNSHDIHSRGTASKTVDEALQSGSSNKTGHDFCARGENGSTDCSSTGSTSKRSVSSTDRSSAIRSTEGSASSTYGFGSKRKKDTVDSESDDNASGGRKTPKLAASRSEQRRFACPYYTRDPWRCRSLSCFGSGFRSIARIKEHLYRVHKRPPTCPRCFETFSTDDGLHDHARSLAACETKSQPPESYMEGIDSRQTQMLKSKKRSFGEAEEEKWRIMYRIVFPKDTENLIPSPYYKDVIMGHGSSTDTFQAFEASLLRELPKHVSRALKDIVDEDIQSRIESAVRNCYKQVSERFRPPVKSTQETPDKSAEASHGNPSVEEGREGDRTLSPFPPPTTFSNSDDGFESIMQFPDPTQALDLELSYPPGVESSQIQSTFGYAFSSADSGHGESVCANPVHETGATQFDEVGSDPSVKELSDFIEFYTEDPKFWQELLLEKSSPHDLISSG</sequence>